<accession>A0A7M2WZ88</accession>
<feature type="domain" description="PPM-type phosphatase" evidence="3">
    <location>
        <begin position="187"/>
        <end position="404"/>
    </location>
</feature>
<keyword evidence="1" id="KW-0378">Hydrolase</keyword>
<dbReference type="Gene3D" id="3.30.450.40">
    <property type="match status" value="1"/>
</dbReference>
<dbReference type="InterPro" id="IPR036457">
    <property type="entry name" value="PPM-type-like_dom_sf"/>
</dbReference>
<feature type="domain" description="GAF" evidence="2">
    <location>
        <begin position="16"/>
        <end position="160"/>
    </location>
</feature>
<dbReference type="KEGG" id="hbs:IPV69_05155"/>
<dbReference type="SUPFAM" id="SSF55781">
    <property type="entry name" value="GAF domain-like"/>
    <property type="match status" value="1"/>
</dbReference>
<dbReference type="InterPro" id="IPR001932">
    <property type="entry name" value="PPM-type_phosphatase-like_dom"/>
</dbReference>
<dbReference type="Pfam" id="PF07228">
    <property type="entry name" value="SpoIIE"/>
    <property type="match status" value="1"/>
</dbReference>
<sequence>MRMILDLSRMLAVPTDLDTLLCKIAEYATQLLHCERASIFLHDPATQQLWTKVAIGSNEIRVPCTAGIVGAAFSGNCMVHVAKPYEDHRFNPEFDRKTGFLTRNLLSVPMADLDGRAMGVVQAVNKKGGAFGEQDESLVRLLAEQAGIALQRHTLQLQAIEALALKHEMDLARRTQQALIPKEPPSVPGLLCAGWTLPASVTGGDCFDLWALPDGRLGILLADASGHGLGPALVVSQARTLVRALSELITDPHELLVHVNARLADDLDWGQFVTAFLGFLSPDGTLQWSSAGHGPLLVRRSPELPLEQLDPPVQPLGVVLKWFDGAPPPVTIEPGGQLILTSDGIFEAADPSGEQMGLERMSEVADRYRRASPEELLGALQKYAKDWSNGEDPLDDQTAVIVQRAAASPS</sequence>
<evidence type="ECO:0000259" key="2">
    <source>
        <dbReference type="SMART" id="SM00065"/>
    </source>
</evidence>
<evidence type="ECO:0000256" key="1">
    <source>
        <dbReference type="ARBA" id="ARBA00022801"/>
    </source>
</evidence>
<dbReference type="Pfam" id="PF01590">
    <property type="entry name" value="GAF"/>
    <property type="match status" value="1"/>
</dbReference>
<dbReference type="InterPro" id="IPR029016">
    <property type="entry name" value="GAF-like_dom_sf"/>
</dbReference>
<dbReference type="InterPro" id="IPR003018">
    <property type="entry name" value="GAF"/>
</dbReference>
<dbReference type="GO" id="GO:0016791">
    <property type="term" value="F:phosphatase activity"/>
    <property type="evidence" value="ECO:0007669"/>
    <property type="project" value="TreeGrafter"/>
</dbReference>
<proteinExistence type="predicted"/>
<gene>
    <name evidence="4" type="ORF">IPV69_05155</name>
</gene>
<evidence type="ECO:0000313" key="4">
    <source>
        <dbReference type="EMBL" id="QOV90749.1"/>
    </source>
</evidence>
<evidence type="ECO:0000259" key="3">
    <source>
        <dbReference type="SMART" id="SM00331"/>
    </source>
</evidence>
<dbReference type="PANTHER" id="PTHR43156">
    <property type="entry name" value="STAGE II SPORULATION PROTEIN E-RELATED"/>
    <property type="match status" value="1"/>
</dbReference>
<reference evidence="4 5" key="1">
    <citation type="submission" date="2020-10" db="EMBL/GenBank/DDBJ databases">
        <title>Wide distribution of Phycisphaera-like planctomycetes from WD2101 soil group in peatlands and genome analysis of the first cultivated representative.</title>
        <authorList>
            <person name="Dedysh S.N."/>
            <person name="Beletsky A.V."/>
            <person name="Ivanova A."/>
            <person name="Kulichevskaya I.S."/>
            <person name="Suzina N.E."/>
            <person name="Philippov D.A."/>
            <person name="Rakitin A.L."/>
            <person name="Mardanov A.V."/>
            <person name="Ravin N.V."/>
        </authorList>
    </citation>
    <scope>NUCLEOTIDE SEQUENCE [LARGE SCALE GENOMIC DNA]</scope>
    <source>
        <strain evidence="4 5">M1803</strain>
    </source>
</reference>
<dbReference type="Gene3D" id="3.60.40.10">
    <property type="entry name" value="PPM-type phosphatase domain"/>
    <property type="match status" value="1"/>
</dbReference>
<protein>
    <submittedName>
        <fullName evidence="4">SpoIIE family protein phosphatase</fullName>
    </submittedName>
</protein>
<organism evidence="4 5">
    <name type="scientific">Humisphaera borealis</name>
    <dbReference type="NCBI Taxonomy" id="2807512"/>
    <lineage>
        <taxon>Bacteria</taxon>
        <taxon>Pseudomonadati</taxon>
        <taxon>Planctomycetota</taxon>
        <taxon>Phycisphaerae</taxon>
        <taxon>Tepidisphaerales</taxon>
        <taxon>Tepidisphaeraceae</taxon>
        <taxon>Humisphaera</taxon>
    </lineage>
</organism>
<keyword evidence="5" id="KW-1185">Reference proteome</keyword>
<name>A0A7M2WZ88_9BACT</name>
<dbReference type="SUPFAM" id="SSF81606">
    <property type="entry name" value="PP2C-like"/>
    <property type="match status" value="1"/>
</dbReference>
<dbReference type="Proteomes" id="UP000593765">
    <property type="component" value="Chromosome"/>
</dbReference>
<dbReference type="SMART" id="SM00065">
    <property type="entry name" value="GAF"/>
    <property type="match status" value="1"/>
</dbReference>
<dbReference type="PANTHER" id="PTHR43156:SF2">
    <property type="entry name" value="STAGE II SPORULATION PROTEIN E"/>
    <property type="match status" value="1"/>
</dbReference>
<dbReference type="EMBL" id="CP063458">
    <property type="protein sequence ID" value="QOV90749.1"/>
    <property type="molecule type" value="Genomic_DNA"/>
</dbReference>
<evidence type="ECO:0000313" key="5">
    <source>
        <dbReference type="Proteomes" id="UP000593765"/>
    </source>
</evidence>
<dbReference type="AlphaFoldDB" id="A0A7M2WZ88"/>
<dbReference type="SMART" id="SM00331">
    <property type="entry name" value="PP2C_SIG"/>
    <property type="match status" value="1"/>
</dbReference>
<dbReference type="InterPro" id="IPR052016">
    <property type="entry name" value="Bact_Sigma-Reg"/>
</dbReference>